<dbReference type="InParanoid" id="A0A2H3CAC7"/>
<evidence type="ECO:0000313" key="2">
    <source>
        <dbReference type="Proteomes" id="UP000217790"/>
    </source>
</evidence>
<evidence type="ECO:0000313" key="1">
    <source>
        <dbReference type="EMBL" id="PBK80019.1"/>
    </source>
</evidence>
<keyword evidence="2" id="KW-1185">Reference proteome</keyword>
<dbReference type="OrthoDB" id="3055780at2759"/>
<reference evidence="2" key="1">
    <citation type="journal article" date="2017" name="Nat. Ecol. Evol.">
        <title>Genome expansion and lineage-specific genetic innovations in the forest pathogenic fungi Armillaria.</title>
        <authorList>
            <person name="Sipos G."/>
            <person name="Prasanna A.N."/>
            <person name="Walter M.C."/>
            <person name="O'Connor E."/>
            <person name="Balint B."/>
            <person name="Krizsan K."/>
            <person name="Kiss B."/>
            <person name="Hess J."/>
            <person name="Varga T."/>
            <person name="Slot J."/>
            <person name="Riley R."/>
            <person name="Boka B."/>
            <person name="Rigling D."/>
            <person name="Barry K."/>
            <person name="Lee J."/>
            <person name="Mihaltcheva S."/>
            <person name="LaButti K."/>
            <person name="Lipzen A."/>
            <person name="Waldron R."/>
            <person name="Moloney N.M."/>
            <person name="Sperisen C."/>
            <person name="Kredics L."/>
            <person name="Vagvoelgyi C."/>
            <person name="Patrignani A."/>
            <person name="Fitzpatrick D."/>
            <person name="Nagy I."/>
            <person name="Doyle S."/>
            <person name="Anderson J.B."/>
            <person name="Grigoriev I.V."/>
            <person name="Gueldener U."/>
            <person name="Muensterkoetter M."/>
            <person name="Nagy L.G."/>
        </authorList>
    </citation>
    <scope>NUCLEOTIDE SEQUENCE [LARGE SCALE GENOMIC DNA]</scope>
    <source>
        <strain evidence="2">Ar21-2</strain>
    </source>
</reference>
<dbReference type="EMBL" id="KZ293754">
    <property type="protein sequence ID" value="PBK80019.1"/>
    <property type="molecule type" value="Genomic_DNA"/>
</dbReference>
<name>A0A2H3CAC7_ARMGA</name>
<dbReference type="Proteomes" id="UP000217790">
    <property type="component" value="Unassembled WGS sequence"/>
</dbReference>
<gene>
    <name evidence="1" type="ORF">ARMGADRAFT_1092564</name>
</gene>
<sequence length="170" mass="19347">MLQSIMCTFQNRMNLPEILSDHWDIEARAYAAAAAALPSRTEDTTVERTFSKLWIGDDVGEWKGFAQRKRKRGKAQGLDDIAIDTIMRIPNDILTDFFNKCLATLDAPGIWFTTILTGVLKANKSALDPENYRIIGLQSCFLKVFTWLIDRCFRAWLETNNILPPSQNGF</sequence>
<dbReference type="AlphaFoldDB" id="A0A2H3CAC7"/>
<accession>A0A2H3CAC7</accession>
<organism evidence="1 2">
    <name type="scientific">Armillaria gallica</name>
    <name type="common">Bulbous honey fungus</name>
    <name type="synonym">Armillaria bulbosa</name>
    <dbReference type="NCBI Taxonomy" id="47427"/>
    <lineage>
        <taxon>Eukaryota</taxon>
        <taxon>Fungi</taxon>
        <taxon>Dikarya</taxon>
        <taxon>Basidiomycota</taxon>
        <taxon>Agaricomycotina</taxon>
        <taxon>Agaricomycetes</taxon>
        <taxon>Agaricomycetidae</taxon>
        <taxon>Agaricales</taxon>
        <taxon>Marasmiineae</taxon>
        <taxon>Physalacriaceae</taxon>
        <taxon>Armillaria</taxon>
    </lineage>
</organism>
<proteinExistence type="predicted"/>
<evidence type="ECO:0008006" key="3">
    <source>
        <dbReference type="Google" id="ProtNLM"/>
    </source>
</evidence>
<protein>
    <recommendedName>
        <fullName evidence="3">Reverse transcriptase domain-containing protein</fullName>
    </recommendedName>
</protein>
<dbReference type="STRING" id="47427.A0A2H3CAC7"/>